<dbReference type="GO" id="GO:0006355">
    <property type="term" value="P:regulation of DNA-templated transcription"/>
    <property type="evidence" value="ECO:0007669"/>
    <property type="project" value="InterPro"/>
</dbReference>
<sequence>MMNSQTLFPRIGKVIANTGKRNFSRLLHDLILTKLPVDATHITQLRVKSSALSSEGANDASVEWVSPACMDSLIGSNFMKTPPLLVDADERAIHRRLTDFSSDVPDRRPVEFNSQLHLTSRKDEYCYIISVYREQQANDFSAQEQLMLKDFSSLLLPLVEKHINAISPQTRINKNLPPDLLVPENRDIHTLRQRFEDRLAQSGLHLSTREKQICTGLLSGRTAPELAEALSLKVNTVESYLKRAVIKMGISGRHSLIRWMHAAPGTPSLMTASAQPDRRVH</sequence>
<protein>
    <submittedName>
        <fullName evidence="2">Helix-turn-helix transcriptional regulator</fullName>
    </submittedName>
</protein>
<dbReference type="PRINTS" id="PR00038">
    <property type="entry name" value="HTHLUXR"/>
</dbReference>
<organism evidence="2 3">
    <name type="scientific">Pseudomonas kitaguniensis</name>
    <dbReference type="NCBI Taxonomy" id="2607908"/>
    <lineage>
        <taxon>Bacteria</taxon>
        <taxon>Pseudomonadati</taxon>
        <taxon>Pseudomonadota</taxon>
        <taxon>Gammaproteobacteria</taxon>
        <taxon>Pseudomonadales</taxon>
        <taxon>Pseudomonadaceae</taxon>
        <taxon>Pseudomonas</taxon>
    </lineage>
</organism>
<accession>A0A5N7JYW6</accession>
<evidence type="ECO:0000313" key="2">
    <source>
        <dbReference type="EMBL" id="MPQ86534.1"/>
    </source>
</evidence>
<reference evidence="2 3" key="1">
    <citation type="submission" date="2019-09" db="EMBL/GenBank/DDBJ databases">
        <title>The draft genomes of Allium pathogen Pseudomonas sp.</title>
        <authorList>
            <person name="Fujikawa T."/>
            <person name="Sawada H."/>
        </authorList>
    </citation>
    <scope>NUCLEOTIDE SEQUENCE [LARGE SCALE GENOMIC DNA]</scope>
    <source>
        <strain evidence="2 3">MAFF 730085</strain>
    </source>
</reference>
<dbReference type="EMBL" id="VUBA01000160">
    <property type="protein sequence ID" value="MPQ86534.1"/>
    <property type="molecule type" value="Genomic_DNA"/>
</dbReference>
<gene>
    <name evidence="2" type="ORF">F0170_22675</name>
</gene>
<dbReference type="AlphaFoldDB" id="A0A5N7JYW6"/>
<name>A0A5N7JYW6_9PSED</name>
<proteinExistence type="predicted"/>
<evidence type="ECO:0000313" key="3">
    <source>
        <dbReference type="Proteomes" id="UP000325438"/>
    </source>
</evidence>
<dbReference type="SMART" id="SM00421">
    <property type="entry name" value="HTH_LUXR"/>
    <property type="match status" value="1"/>
</dbReference>
<dbReference type="InterPro" id="IPR016032">
    <property type="entry name" value="Sig_transdc_resp-reg_C-effctor"/>
</dbReference>
<dbReference type="Gene3D" id="1.10.10.10">
    <property type="entry name" value="Winged helix-like DNA-binding domain superfamily/Winged helix DNA-binding domain"/>
    <property type="match status" value="1"/>
</dbReference>
<dbReference type="GO" id="GO:0003677">
    <property type="term" value="F:DNA binding"/>
    <property type="evidence" value="ECO:0007669"/>
    <property type="project" value="InterPro"/>
</dbReference>
<feature type="domain" description="HTH luxR-type" evidence="1">
    <location>
        <begin position="203"/>
        <end position="260"/>
    </location>
</feature>
<dbReference type="Pfam" id="PF00196">
    <property type="entry name" value="GerE"/>
    <property type="match status" value="1"/>
</dbReference>
<dbReference type="Proteomes" id="UP000325438">
    <property type="component" value="Unassembled WGS sequence"/>
</dbReference>
<dbReference type="SUPFAM" id="SSF46894">
    <property type="entry name" value="C-terminal effector domain of the bipartite response regulators"/>
    <property type="match status" value="1"/>
</dbReference>
<evidence type="ECO:0000259" key="1">
    <source>
        <dbReference type="SMART" id="SM00421"/>
    </source>
</evidence>
<dbReference type="InterPro" id="IPR000792">
    <property type="entry name" value="Tscrpt_reg_LuxR_C"/>
</dbReference>
<dbReference type="InterPro" id="IPR036388">
    <property type="entry name" value="WH-like_DNA-bd_sf"/>
</dbReference>
<comment type="caution">
    <text evidence="2">The sequence shown here is derived from an EMBL/GenBank/DDBJ whole genome shotgun (WGS) entry which is preliminary data.</text>
</comment>